<protein>
    <recommendedName>
        <fullName evidence="2">DUF4397 domain-containing protein</fullName>
    </recommendedName>
</protein>
<sequence length="307" mass="30630">MGLIRSIVATALVTCSGLAVGLYQPAGAASSGADDGGQLVVIQAVPGSKVDVVIDGETKEKGVAVGAILGPYDLSAGSHEIAFTDTSGSMKDVTSSVEVTSGSSSDIVLHRPAEIDGDAVVNTYATPTDPIGPDKSRVLIAHTATVAPADVRVDGQTVFTNIANGEYAEADVPSGDHKVELLPTGLTSDPILGPLDVTLQPRTVTMVYAVGSPTNSSMNVIVHTAALAADGTVVPDTIDTGSAGLAADLTVSPFDSTTDPARAPGGSSGLLGSVPVVLAAAALLVAVGFRRPATRARHSAGRSPGTS</sequence>
<feature type="domain" description="DUF4397" evidence="2">
    <location>
        <begin position="38"/>
        <end position="149"/>
    </location>
</feature>
<keyword evidence="1" id="KW-0472">Membrane</keyword>
<evidence type="ECO:0000256" key="1">
    <source>
        <dbReference type="SAM" id="Phobius"/>
    </source>
</evidence>
<evidence type="ECO:0000259" key="2">
    <source>
        <dbReference type="Pfam" id="PF14344"/>
    </source>
</evidence>
<keyword evidence="1" id="KW-1133">Transmembrane helix</keyword>
<dbReference type="InterPro" id="IPR025510">
    <property type="entry name" value="DUF4397"/>
</dbReference>
<keyword evidence="1" id="KW-0812">Transmembrane</keyword>
<proteinExistence type="predicted"/>
<gene>
    <name evidence="3" type="ORF">NOCA270109</name>
</gene>
<dbReference type="Pfam" id="PF14344">
    <property type="entry name" value="DUF4397"/>
    <property type="match status" value="1"/>
</dbReference>
<feature type="transmembrane region" description="Helical" evidence="1">
    <location>
        <begin position="270"/>
        <end position="289"/>
    </location>
</feature>
<reference evidence="3" key="1">
    <citation type="submission" date="2015-08" db="EMBL/GenBank/DDBJ databases">
        <authorList>
            <person name="Babu N.S."/>
            <person name="Beckwith C.J."/>
            <person name="Beseler K.G."/>
            <person name="Brison A."/>
            <person name="Carone J.V."/>
            <person name="Caskin T.P."/>
            <person name="Diamond M."/>
            <person name="Durham M.E."/>
            <person name="Foxe J.M."/>
            <person name="Go M."/>
            <person name="Henderson B.A."/>
            <person name="Jones I.B."/>
            <person name="McGettigan J.A."/>
            <person name="Micheletti S.J."/>
            <person name="Nasrallah M.E."/>
            <person name="Ortiz D."/>
            <person name="Piller C.R."/>
            <person name="Privatt S.R."/>
            <person name="Schneider S.L."/>
            <person name="Sharp S."/>
            <person name="Smith T.C."/>
            <person name="Stanton J.D."/>
            <person name="Ullery H.E."/>
            <person name="Wilson R.J."/>
            <person name="Serrano M.G."/>
            <person name="Buck G."/>
            <person name="Lee V."/>
            <person name="Wang Y."/>
            <person name="Carvalho R."/>
            <person name="Voegtly L."/>
            <person name="Shi R."/>
            <person name="Duckworth R."/>
            <person name="Johnson A."/>
            <person name="Loviza R."/>
            <person name="Walstead R."/>
            <person name="Shah Z."/>
            <person name="Kiflezghi M."/>
            <person name="Wade K."/>
            <person name="Ball S.L."/>
            <person name="Bradley K.W."/>
            <person name="Asai D.J."/>
            <person name="Bowman C.A."/>
            <person name="Russell D.A."/>
            <person name="Pope W.H."/>
            <person name="Jacobs-Sera D."/>
            <person name="Hendrix R.W."/>
            <person name="Hatfull G.F."/>
        </authorList>
    </citation>
    <scope>NUCLEOTIDE SEQUENCE</scope>
</reference>
<organism evidence="3">
    <name type="scientific">metagenome</name>
    <dbReference type="NCBI Taxonomy" id="256318"/>
    <lineage>
        <taxon>unclassified sequences</taxon>
        <taxon>metagenomes</taxon>
    </lineage>
</organism>
<dbReference type="EMBL" id="CZKA01000067">
    <property type="protein sequence ID" value="CUR60159.1"/>
    <property type="molecule type" value="Genomic_DNA"/>
</dbReference>
<accession>A0A2P2CDY2</accession>
<name>A0A2P2CDY2_9ZZZZ</name>
<dbReference type="AlphaFoldDB" id="A0A2P2CDY2"/>
<evidence type="ECO:0000313" key="3">
    <source>
        <dbReference type="EMBL" id="CUR60159.1"/>
    </source>
</evidence>